<evidence type="ECO:0000313" key="4">
    <source>
        <dbReference type="EMBL" id="OEU98852.1"/>
    </source>
</evidence>
<feature type="region of interest" description="Disordered" evidence="1">
    <location>
        <begin position="31"/>
        <end position="63"/>
    </location>
</feature>
<dbReference type="InterPro" id="IPR013785">
    <property type="entry name" value="Aldolase_TIM"/>
</dbReference>
<feature type="signal peptide" evidence="2">
    <location>
        <begin position="1"/>
        <end position="24"/>
    </location>
</feature>
<dbReference type="RefSeq" id="WP_019358079.1">
    <property type="nucleotide sequence ID" value="NZ_LJGV01000022.1"/>
</dbReference>
<dbReference type="PANTHER" id="PTHR35273">
    <property type="entry name" value="ALPHA-1,4 POLYGALACTOSAMINIDASE, PUTATIVE (AFU_ORTHOLOGUE AFUA_3G07890)-RELATED"/>
    <property type="match status" value="1"/>
</dbReference>
<name>A0A1E7K4J2_9ACTN</name>
<dbReference type="InterPro" id="IPR017853">
    <property type="entry name" value="GH"/>
</dbReference>
<evidence type="ECO:0000256" key="2">
    <source>
        <dbReference type="SAM" id="SignalP"/>
    </source>
</evidence>
<proteinExistence type="predicted"/>
<organism evidence="4 5">
    <name type="scientific">Streptomyces qinglanensis</name>
    <dbReference type="NCBI Taxonomy" id="943816"/>
    <lineage>
        <taxon>Bacteria</taxon>
        <taxon>Bacillati</taxon>
        <taxon>Actinomycetota</taxon>
        <taxon>Actinomycetes</taxon>
        <taxon>Kitasatosporales</taxon>
        <taxon>Streptomycetaceae</taxon>
        <taxon>Streptomyces</taxon>
    </lineage>
</organism>
<evidence type="ECO:0000256" key="1">
    <source>
        <dbReference type="SAM" id="MobiDB-lite"/>
    </source>
</evidence>
<dbReference type="SUPFAM" id="SSF51445">
    <property type="entry name" value="(Trans)glycosidases"/>
    <property type="match status" value="1"/>
</dbReference>
<dbReference type="EMBL" id="LJGV01000022">
    <property type="protein sequence ID" value="OEU98852.1"/>
    <property type="molecule type" value="Genomic_DNA"/>
</dbReference>
<dbReference type="Proteomes" id="UP000175829">
    <property type="component" value="Unassembled WGS sequence"/>
</dbReference>
<keyword evidence="2" id="KW-0732">Signal</keyword>
<accession>A0A1E7K4J2</accession>
<comment type="caution">
    <text evidence="4">The sequence shown here is derived from an EMBL/GenBank/DDBJ whole genome shotgun (WGS) entry which is preliminary data.</text>
</comment>
<feature type="domain" description="Glycoside-hydrolase family GH114 TIM-barrel" evidence="3">
    <location>
        <begin position="59"/>
        <end position="274"/>
    </location>
</feature>
<evidence type="ECO:0000313" key="5">
    <source>
        <dbReference type="Proteomes" id="UP000175829"/>
    </source>
</evidence>
<dbReference type="AlphaFoldDB" id="A0A1E7K4J2"/>
<dbReference type="Gene3D" id="3.20.20.70">
    <property type="entry name" value="Aldolase class I"/>
    <property type="match status" value="1"/>
</dbReference>
<dbReference type="PANTHER" id="PTHR35273:SF2">
    <property type="entry name" value="ALPHA-GALACTOSIDASE"/>
    <property type="match status" value="1"/>
</dbReference>
<feature type="chain" id="PRO_5038894634" description="Glycoside-hydrolase family GH114 TIM-barrel domain-containing protein" evidence="2">
    <location>
        <begin position="25"/>
        <end position="287"/>
    </location>
</feature>
<gene>
    <name evidence="4" type="ORF">AN217_14630</name>
</gene>
<dbReference type="PATRIC" id="fig|943816.4.peg.2369"/>
<protein>
    <recommendedName>
        <fullName evidence="3">Glycoside-hydrolase family GH114 TIM-barrel domain-containing protein</fullName>
    </recommendedName>
</protein>
<dbReference type="InterPro" id="IPR004352">
    <property type="entry name" value="GH114_TIM-barrel"/>
</dbReference>
<reference evidence="4" key="1">
    <citation type="journal article" date="2016" name="Front. Microbiol.">
        <title>Comparative Genomics Analysis of Streptomyces Species Reveals Their Adaptation to the Marine Environment and Their Diversity at the Genomic Level.</title>
        <authorList>
            <person name="Tian X."/>
            <person name="Zhang Z."/>
            <person name="Yang T."/>
            <person name="Chen M."/>
            <person name="Li J."/>
            <person name="Chen F."/>
            <person name="Yang J."/>
            <person name="Li W."/>
            <person name="Zhang B."/>
            <person name="Zhang Z."/>
            <person name="Wu J."/>
            <person name="Zhang C."/>
            <person name="Long L."/>
            <person name="Xiao J."/>
        </authorList>
    </citation>
    <scope>NUCLEOTIDE SEQUENCE [LARGE SCALE GENOMIC DNA]</scope>
    <source>
        <strain evidence="4">SCSIO M10379</strain>
    </source>
</reference>
<evidence type="ECO:0000259" key="3">
    <source>
        <dbReference type="Pfam" id="PF03537"/>
    </source>
</evidence>
<sequence length="287" mass="30972">MHTTAAPASRVRIPALATALLLWAALSGCGAGQGDDGAPDPGRSATAAHPAPPPAHAGFDYQIGGAYPPPDGVRVLSRDRAHDPAPGHYNVCYVNGFQAQPDALDWWQRHHPDLVLRTASGKPVLDTDWNEALLDTSTAAHRDELANLVGGWIDGCAEKGFQAVEVDNLDSYERSGDRLSRADNVAFAALLTRRAHRSGLAAGQKNAQELLPRRTAMGFDFAVTEECGQYGECGRYAEAYDDRVLDVEYTAEGLAAACRAWGERLSVVRRDLDVRPAGEDGHRYERC</sequence>
<dbReference type="Pfam" id="PF03537">
    <property type="entry name" value="Glyco_hydro_114"/>
    <property type="match status" value="1"/>
</dbReference>